<feature type="domain" description="F5/8 type C" evidence="9">
    <location>
        <begin position="287"/>
        <end position="441"/>
    </location>
</feature>
<dbReference type="SUPFAM" id="SSF57903">
    <property type="entry name" value="FYVE/PHD zinc finger"/>
    <property type="match status" value="1"/>
</dbReference>
<dbReference type="EMBL" id="CALNXI010000966">
    <property type="protein sequence ID" value="CAH3149203.1"/>
    <property type="molecule type" value="Genomic_DNA"/>
</dbReference>
<dbReference type="InterPro" id="IPR001304">
    <property type="entry name" value="C-type_lectin-like"/>
</dbReference>
<evidence type="ECO:0000313" key="14">
    <source>
        <dbReference type="Proteomes" id="UP001159427"/>
    </source>
</evidence>
<dbReference type="Gene3D" id="3.30.40.10">
    <property type="entry name" value="Zinc/RING finger domain, C3HC4 (zinc finger)"/>
    <property type="match status" value="1"/>
</dbReference>
<dbReference type="CDD" id="cd15584">
    <property type="entry name" value="PHD_ING1_2"/>
    <property type="match status" value="1"/>
</dbReference>
<feature type="region of interest" description="Disordered" evidence="8">
    <location>
        <begin position="131"/>
        <end position="211"/>
    </location>
</feature>
<dbReference type="InterPro" id="IPR002181">
    <property type="entry name" value="Fibrinogen_a/b/g_C_dom"/>
</dbReference>
<dbReference type="SUPFAM" id="SSF56496">
    <property type="entry name" value="Fibrinogen C-terminal domain-like"/>
    <property type="match status" value="1"/>
</dbReference>
<feature type="domain" description="C-type lectin" evidence="10">
    <location>
        <begin position="1059"/>
        <end position="1159"/>
    </location>
</feature>
<dbReference type="Gene3D" id="2.60.40.10">
    <property type="entry name" value="Immunoglobulins"/>
    <property type="match status" value="4"/>
</dbReference>
<feature type="domain" description="Fibronectin type-III" evidence="11">
    <location>
        <begin position="2145"/>
        <end position="2248"/>
    </location>
</feature>
<feature type="domain" description="Fibronectin type-III" evidence="11">
    <location>
        <begin position="2446"/>
        <end position="2541"/>
    </location>
</feature>
<evidence type="ECO:0000256" key="1">
    <source>
        <dbReference type="ARBA" id="ARBA00004498"/>
    </source>
</evidence>
<evidence type="ECO:0000259" key="12">
    <source>
        <dbReference type="PROSITE" id="PS51406"/>
    </source>
</evidence>
<protein>
    <submittedName>
        <fullName evidence="13">Uncharacterized protein</fullName>
    </submittedName>
</protein>
<keyword evidence="2" id="KW-0272">Extracellular matrix</keyword>
<dbReference type="PROSITE" id="PS50041">
    <property type="entry name" value="C_TYPE_LECTIN_2"/>
    <property type="match status" value="1"/>
</dbReference>
<proteinExistence type="predicted"/>
<dbReference type="Pfam" id="PF00754">
    <property type="entry name" value="F5_F8_type_C"/>
    <property type="match status" value="2"/>
</dbReference>
<feature type="compositionally biased region" description="Basic and acidic residues" evidence="8">
    <location>
        <begin position="144"/>
        <end position="154"/>
    </location>
</feature>
<keyword evidence="4" id="KW-0479">Metal-binding</keyword>
<dbReference type="PANTHER" id="PTHR24543:SF325">
    <property type="entry name" value="F5_8 TYPE C DOMAIN-CONTAINING PROTEIN"/>
    <property type="match status" value="1"/>
</dbReference>
<feature type="domain" description="F5/8 type C" evidence="9">
    <location>
        <begin position="659"/>
        <end position="807"/>
    </location>
</feature>
<dbReference type="InterPro" id="IPR036056">
    <property type="entry name" value="Fibrinogen-like_C"/>
</dbReference>
<dbReference type="InterPro" id="IPR014716">
    <property type="entry name" value="Fibrinogen_a/b/g_C_1"/>
</dbReference>
<dbReference type="CDD" id="cd00057">
    <property type="entry name" value="FA58C"/>
    <property type="match status" value="2"/>
</dbReference>
<evidence type="ECO:0000256" key="5">
    <source>
        <dbReference type="ARBA" id="ARBA00022737"/>
    </source>
</evidence>
<dbReference type="Pfam" id="PF00041">
    <property type="entry name" value="fn3"/>
    <property type="match status" value="4"/>
</dbReference>
<evidence type="ECO:0000256" key="8">
    <source>
        <dbReference type="SAM" id="MobiDB-lite"/>
    </source>
</evidence>
<dbReference type="InterPro" id="IPR036116">
    <property type="entry name" value="FN3_sf"/>
</dbReference>
<dbReference type="Pfam" id="PF00147">
    <property type="entry name" value="Fibrinogen_C"/>
    <property type="match status" value="1"/>
</dbReference>
<dbReference type="SMART" id="SM01408">
    <property type="entry name" value="ING"/>
    <property type="match status" value="1"/>
</dbReference>
<dbReference type="InterPro" id="IPR006571">
    <property type="entry name" value="TLDc_dom"/>
</dbReference>
<dbReference type="Pfam" id="PF07534">
    <property type="entry name" value="TLD"/>
    <property type="match status" value="1"/>
</dbReference>
<keyword evidence="14" id="KW-1185">Reference proteome</keyword>
<gene>
    <name evidence="13" type="ORF">PEVE_00044833</name>
</gene>
<dbReference type="InterPro" id="IPR000421">
    <property type="entry name" value="FA58C"/>
</dbReference>
<feature type="region of interest" description="Disordered" evidence="8">
    <location>
        <begin position="2015"/>
        <end position="2039"/>
    </location>
</feature>
<dbReference type="InterPro" id="IPR001965">
    <property type="entry name" value="Znf_PHD"/>
</dbReference>
<dbReference type="CDD" id="cd00063">
    <property type="entry name" value="FN3"/>
    <property type="match status" value="4"/>
</dbReference>
<accession>A0ABN8PR53</accession>
<evidence type="ECO:0000256" key="3">
    <source>
        <dbReference type="ARBA" id="ARBA00022536"/>
    </source>
</evidence>
<name>A0ABN8PR53_9CNID</name>
<comment type="caution">
    <text evidence="13">The sequence shown here is derived from an EMBL/GenBank/DDBJ whole genome shotgun (WGS) entry which is preliminary data.</text>
</comment>
<dbReference type="InterPro" id="IPR024610">
    <property type="entry name" value="ING_N_histone-binding"/>
</dbReference>
<dbReference type="SUPFAM" id="SSF49265">
    <property type="entry name" value="Fibronectin type III"/>
    <property type="match status" value="2"/>
</dbReference>
<keyword evidence="2" id="KW-0964">Secreted</keyword>
<comment type="subcellular location">
    <subcellularLocation>
        <location evidence="1">Secreted</location>
        <location evidence="1">Extracellular space</location>
        <location evidence="1">Extracellular matrix</location>
    </subcellularLocation>
</comment>
<dbReference type="SMART" id="SM00231">
    <property type="entry name" value="FA58C"/>
    <property type="match status" value="2"/>
</dbReference>
<dbReference type="Pfam" id="PF12998">
    <property type="entry name" value="ING"/>
    <property type="match status" value="1"/>
</dbReference>
<dbReference type="Gene3D" id="3.90.215.10">
    <property type="entry name" value="Gamma Fibrinogen, chain A, domain 1"/>
    <property type="match status" value="1"/>
</dbReference>
<dbReference type="PROSITE" id="PS51406">
    <property type="entry name" value="FIBRINOGEN_C_2"/>
    <property type="match status" value="1"/>
</dbReference>
<feature type="compositionally biased region" description="Basic residues" evidence="8">
    <location>
        <begin position="187"/>
        <end position="200"/>
    </location>
</feature>
<dbReference type="SMART" id="SM00186">
    <property type="entry name" value="FBG"/>
    <property type="match status" value="1"/>
</dbReference>
<keyword evidence="6" id="KW-0863">Zinc-finger</keyword>
<dbReference type="SUPFAM" id="SSF49899">
    <property type="entry name" value="Concanavalin A-like lectins/glucanases"/>
    <property type="match status" value="1"/>
</dbReference>
<dbReference type="InterPro" id="IPR028643">
    <property type="entry name" value="ING1_PHD_Znf"/>
</dbReference>
<evidence type="ECO:0000256" key="4">
    <source>
        <dbReference type="ARBA" id="ARBA00022723"/>
    </source>
</evidence>
<dbReference type="SMART" id="SM00249">
    <property type="entry name" value="PHD"/>
    <property type="match status" value="1"/>
</dbReference>
<dbReference type="Gene3D" id="2.60.120.200">
    <property type="match status" value="1"/>
</dbReference>
<dbReference type="CDD" id="cd16857">
    <property type="entry name" value="ING_ING1_2"/>
    <property type="match status" value="1"/>
</dbReference>
<evidence type="ECO:0000256" key="2">
    <source>
        <dbReference type="ARBA" id="ARBA00022530"/>
    </source>
</evidence>
<sequence length="2585" mass="290783">MPQNDGKVIMVTKSSESSISATATYVENYLECVESLPDDVQRNISQMRELDLHYQERLKELERLVNNFFKEKDSTARRKYLIQIQRKLVKSQEYGDDKLQLVGNMIDLVDIRTRQIEMDVENLDTCRNEDLPPLLKQEAQPVILEEHHAKPTEKKRNRRQRNHDKHEHDSEGRGGSGGAGGSDVIKPVKKKAKTSRKGKSKNQGSPTPEFPIDPNEPTYCLCNQVSFGEMIGCDNEECPIEWFHFQCVGLTNKPKGKWVMNEWLILSLFLWSLHWVCAVPASRYSECHEALGVENGQIPDRKISASSQWDANHASEQGRLHFQASGSKVGAWCAGRNDNNQWLQVDLGSQFTRITGVSSQGRNGAHRQWVTKYKLLYSNDGINFTFYREKGQMTEKLFPGNIDEDTVVYHGLNPPIKTRYIRFQPVTWNKHISMRIEIYGCRVGFQWNFESSSGTNFLDESNNTQTYAIGSGLYVGADTLHVTESGHLKIEKRETDFDNSGDELGVSFWIKHKGHVTVAVKSDGGTGDSTSYITVNGIDFSPHSAGINFVVIDYDTGDVKFTRAFEVSDSVRQVEEFTSIILERSVVLITMNTSAVRASSLVNITSQLVRDLGGNVEIDSRWYCLIGFYGLGTFPWIREQQSPNEDSCDISSVIRLPVCSTPLGMQSGEIADSQLSASNYSVKFEPWHGRLNRWTGAWCTTEETLNQFLQIDLRDIKTVTHVATQGYFEGAWVTSYSLEYSADGEQWLEYKEAGGHKRIFAGNSDSTSVIRQRLLHPIQTRFLRLTILTAHRLSNNNACLKMEIYGCSKEPKQVDEGAPRFGLIGPTEMITWPGANVSIRGAYPRHCIEAQNWQGSQSRSGIFTLSLDPSGNDTFDVYCDGEWTVVQRRKDGSEIFDRGFEDYKNGFGDLAGEFWLGLRKLHLLTQTPSVLLIELQLLNGNRVFAMYKLFQVRLTRLQNQNRYQLIVGKYVGTAGDALGDLNEVFFSTRDSDNDDDVVRNCAGTLGSGWWFKKCISQFTVSVDLNGNYPSGIRWRVGLTSHAITSVTMKIKPKQDILCSDEKCYGLSSHVASWNDSLTQSPNGFRPVKITNKYEQDAVSGFASSNPWIGLSTRDVHQSIWSEIGEALGLPHSEKCLRMSAEGYRWNTTPCESQTFFVFEKDNEMSLLDLSFGGGGSSNTSLSLVYDQSSYYIRIKVDAYSFKLRLNRTTSFNEWTHVTVSLNRSNRVLTYGENGLTMSQVLLETEIPDLAWNSVAVGRSYDPAFNIGFMKSFEMRKLKIANFNAPEDGMHTLMEKVKTTYFQSDGCAFEKINIVSAPHLGQDCRLAPYPVTCTERLSSVGPLHSEDRKPRSLKLREDQTVKSPFISDIYGCFTLRLRSNNGWLYVFLQFMNEEEELVYIMYVEQGQRHDVYIRLKSFVRGSYQIRLEAKYNQIVIFEDSMRLTVGECESKAPLGEGFQNSFIQGKHHVTDHLYKILLGEGHHWIPCYSARKDGWEPEVFHNKCDHKPYTLFLAKANSWWIFGGYSNKPWNAFVNGSSKCLSCFLFSLANYNGAYSPIKNVRRTNKRASILNDMSHGPSIPPDLLLTGKNGTSALGQIFFSGSDDWRRGRPQEALLAGSSEFTLSELEVYYGYDVFSRVKTCFAGNVVMHVGDNMSCLLGGSKDIEHIYLEIGCDTAHKATFQINFNDRAESVRFLKDAICGSVFYFIKVYGATEITLTLLRQVKANDTSVQAIGWIGEKDQIKPLYQTPNRYWSLDNFRQTITSANNATTNGKSFPRRSKRLNIESENVTFFAGGALNLGNVTDPCITNPVEVSCPDGFTVSFWLRLQETGSSQAHGLKILGFGEPNDNRRGFIVIERDGQVVVQVTHESFKTEVSFDVIHGVWTHIVFTFRPLITLKVYRNGENLGSRTKSYGNFVDIVQPLSTGQAVAVIDELMVWYKKFDQQTVMRMYEYLTGTLTDEGKNVLYYAPVRLRPNDFISQGKPEMLWITVELKFPNKVWAEFLSEEQREVRRIEKKHDCGGAEPKLNPSDRTEERSRSTTQRFYVHLFAQNSTREDSYEWSHHRISKESKVRTALCSMMSSTTGNVDFFSSAGSVITNVNMSFYSLGVDQAIKIQETLTGNASVIFEEEANITSYWSSDVPLYSPSNVTATPCNSLTPCLLVSWDSLPDSTLYDISGVFQYYKVRYRTVTAPFEELIVPNNDTKEDKQEVLLTNLFAYTEYTIQVFMVTLFAHGLPSDVVVVSTRAGVPGAPPMNLAAVDANSSCIEITWSPIPDSLINAPSLLGYEILWKKYNDSSFNSTMTNQTRAWLTGLQPFTDYNVLVKAVNSVGSGPGSTVLTRKTTEEALKDAPQNVSGYNESSTSIHVIWLPIPNQPNILYYKINVNHLGSSAVSFVFTIIGLELDIQGLQKYTDYQISVCGENTVGDGPYSVPVIISTDMDVPSAAPTELMVTRINSSSNIRLNWTSIPSEYINAPALLGYIVEYQEVGALALQTNKTSDTWLELTLPKNDTQYLFTVSGYNERGKGPNVSLAYWLLSVDTPTIWSDSGLPTRGIASSVNISPSRSSSVASSVTSCTLIACTVQC</sequence>
<keyword evidence="3" id="KW-0245">EGF-like domain</keyword>
<evidence type="ECO:0000313" key="13">
    <source>
        <dbReference type="EMBL" id="CAH3149203.1"/>
    </source>
</evidence>
<dbReference type="SMART" id="SM00060">
    <property type="entry name" value="FN3"/>
    <property type="match status" value="4"/>
</dbReference>
<dbReference type="Gene3D" id="3.10.100.10">
    <property type="entry name" value="Mannose-Binding Protein A, subunit A"/>
    <property type="match status" value="1"/>
</dbReference>
<keyword evidence="5" id="KW-0677">Repeat</keyword>
<evidence type="ECO:0000259" key="11">
    <source>
        <dbReference type="PROSITE" id="PS50853"/>
    </source>
</evidence>
<dbReference type="SUPFAM" id="SSF49785">
    <property type="entry name" value="Galactose-binding domain-like"/>
    <property type="match status" value="2"/>
</dbReference>
<feature type="domain" description="Fibronectin type-III" evidence="11">
    <location>
        <begin position="2253"/>
        <end position="2347"/>
    </location>
</feature>
<dbReference type="Pfam" id="PF13385">
    <property type="entry name" value="Laminin_G_3"/>
    <property type="match status" value="1"/>
</dbReference>
<evidence type="ECO:0000256" key="7">
    <source>
        <dbReference type="ARBA" id="ARBA00022833"/>
    </source>
</evidence>
<dbReference type="InterPro" id="IPR016187">
    <property type="entry name" value="CTDL_fold"/>
</dbReference>
<dbReference type="InterPro" id="IPR013320">
    <property type="entry name" value="ConA-like_dom_sf"/>
</dbReference>
<dbReference type="CDD" id="cd00087">
    <property type="entry name" value="FReD"/>
    <property type="match status" value="1"/>
</dbReference>
<dbReference type="PROSITE" id="PS50853">
    <property type="entry name" value="FN3"/>
    <property type="match status" value="4"/>
</dbReference>
<dbReference type="InterPro" id="IPR013783">
    <property type="entry name" value="Ig-like_fold"/>
</dbReference>
<dbReference type="InterPro" id="IPR016186">
    <property type="entry name" value="C-type_lectin-like/link_sf"/>
</dbReference>
<dbReference type="InterPro" id="IPR008979">
    <property type="entry name" value="Galactose-bd-like_sf"/>
</dbReference>
<dbReference type="Gene3D" id="6.10.140.1740">
    <property type="match status" value="1"/>
</dbReference>
<keyword evidence="7" id="KW-0862">Zinc</keyword>
<feature type="domain" description="Fibrinogen C-terminal" evidence="12">
    <location>
        <begin position="838"/>
        <end position="1054"/>
    </location>
</feature>
<dbReference type="Proteomes" id="UP001159427">
    <property type="component" value="Unassembled WGS sequence"/>
</dbReference>
<dbReference type="InterPro" id="IPR013083">
    <property type="entry name" value="Znf_RING/FYVE/PHD"/>
</dbReference>
<dbReference type="InterPro" id="IPR003961">
    <property type="entry name" value="FN3_dom"/>
</dbReference>
<dbReference type="PANTHER" id="PTHR24543">
    <property type="entry name" value="MULTICOPPER OXIDASE-RELATED"/>
    <property type="match status" value="1"/>
</dbReference>
<dbReference type="CDD" id="cd00037">
    <property type="entry name" value="CLECT"/>
    <property type="match status" value="1"/>
</dbReference>
<evidence type="ECO:0000256" key="6">
    <source>
        <dbReference type="ARBA" id="ARBA00022771"/>
    </source>
</evidence>
<dbReference type="PROSITE" id="PS01286">
    <property type="entry name" value="FA58C_2"/>
    <property type="match status" value="1"/>
</dbReference>
<evidence type="ECO:0000259" key="9">
    <source>
        <dbReference type="PROSITE" id="PS50022"/>
    </source>
</evidence>
<reference evidence="13 14" key="1">
    <citation type="submission" date="2022-05" db="EMBL/GenBank/DDBJ databases">
        <authorList>
            <consortium name="Genoscope - CEA"/>
            <person name="William W."/>
        </authorList>
    </citation>
    <scope>NUCLEOTIDE SEQUENCE [LARGE SCALE GENOMIC DNA]</scope>
</reference>
<dbReference type="SUPFAM" id="SSF56436">
    <property type="entry name" value="C-type lectin-like"/>
    <property type="match status" value="1"/>
</dbReference>
<dbReference type="PROSITE" id="PS01285">
    <property type="entry name" value="FA58C_1"/>
    <property type="match status" value="1"/>
</dbReference>
<dbReference type="InterPro" id="IPR011011">
    <property type="entry name" value="Znf_FYVE_PHD"/>
</dbReference>
<evidence type="ECO:0000259" key="10">
    <source>
        <dbReference type="PROSITE" id="PS50041"/>
    </source>
</evidence>
<feature type="domain" description="Fibronectin type-III" evidence="11">
    <location>
        <begin position="2351"/>
        <end position="2441"/>
    </location>
</feature>
<organism evidence="13 14">
    <name type="scientific">Porites evermanni</name>
    <dbReference type="NCBI Taxonomy" id="104178"/>
    <lineage>
        <taxon>Eukaryota</taxon>
        <taxon>Metazoa</taxon>
        <taxon>Cnidaria</taxon>
        <taxon>Anthozoa</taxon>
        <taxon>Hexacorallia</taxon>
        <taxon>Scleractinia</taxon>
        <taxon>Fungiina</taxon>
        <taxon>Poritidae</taxon>
        <taxon>Porites</taxon>
    </lineage>
</organism>
<dbReference type="Gene3D" id="2.60.120.260">
    <property type="entry name" value="Galactose-binding domain-like"/>
    <property type="match status" value="2"/>
</dbReference>
<dbReference type="PROSITE" id="PS50022">
    <property type="entry name" value="FA58C_3"/>
    <property type="match status" value="2"/>
</dbReference>
<feature type="compositionally biased region" description="Basic and acidic residues" evidence="8">
    <location>
        <begin position="2029"/>
        <end position="2038"/>
    </location>
</feature>